<keyword evidence="2" id="KW-0812">Transmembrane</keyword>
<evidence type="ECO:0000256" key="1">
    <source>
        <dbReference type="SAM" id="MobiDB-lite"/>
    </source>
</evidence>
<keyword evidence="2" id="KW-0472">Membrane</keyword>
<reference evidence="3" key="1">
    <citation type="submission" date="2014-08" db="EMBL/GenBank/DDBJ databases">
        <authorList>
            <person name="Sharma Rahul"/>
            <person name="Thines Marco"/>
        </authorList>
    </citation>
    <scope>NUCLEOTIDE SEQUENCE</scope>
</reference>
<feature type="region of interest" description="Disordered" evidence="1">
    <location>
        <begin position="305"/>
        <end position="338"/>
    </location>
</feature>
<feature type="region of interest" description="Disordered" evidence="1">
    <location>
        <begin position="360"/>
        <end position="439"/>
    </location>
</feature>
<accession>A0A0F7SMT0</accession>
<organism evidence="3">
    <name type="scientific">Phaffia rhodozyma</name>
    <name type="common">Yeast</name>
    <name type="synonym">Xanthophyllomyces dendrorhous</name>
    <dbReference type="NCBI Taxonomy" id="264483"/>
    <lineage>
        <taxon>Eukaryota</taxon>
        <taxon>Fungi</taxon>
        <taxon>Dikarya</taxon>
        <taxon>Basidiomycota</taxon>
        <taxon>Agaricomycotina</taxon>
        <taxon>Tremellomycetes</taxon>
        <taxon>Cystofilobasidiales</taxon>
        <taxon>Mrakiaceae</taxon>
        <taxon>Phaffia</taxon>
    </lineage>
</organism>
<dbReference type="AlphaFoldDB" id="A0A0F7SMT0"/>
<feature type="transmembrane region" description="Helical" evidence="2">
    <location>
        <begin position="246"/>
        <end position="265"/>
    </location>
</feature>
<feature type="compositionally biased region" description="Polar residues" evidence="1">
    <location>
        <begin position="321"/>
        <end position="331"/>
    </location>
</feature>
<feature type="transmembrane region" description="Helical" evidence="2">
    <location>
        <begin position="37"/>
        <end position="59"/>
    </location>
</feature>
<feature type="transmembrane region" description="Helical" evidence="2">
    <location>
        <begin position="106"/>
        <end position="125"/>
    </location>
</feature>
<evidence type="ECO:0000313" key="3">
    <source>
        <dbReference type="EMBL" id="CED83377.1"/>
    </source>
</evidence>
<protein>
    <submittedName>
        <fullName evidence="3">Uncharacterized protein</fullName>
    </submittedName>
</protein>
<name>A0A0F7SMT0_PHARH</name>
<dbReference type="EMBL" id="LN483142">
    <property type="protein sequence ID" value="CED83377.1"/>
    <property type="molecule type" value="Genomic_DNA"/>
</dbReference>
<feature type="transmembrane region" description="Helical" evidence="2">
    <location>
        <begin position="145"/>
        <end position="164"/>
    </location>
</feature>
<keyword evidence="2" id="KW-1133">Transmembrane helix</keyword>
<sequence length="457" mass="50536">MAPIDIFSTGLSSLMTRSLPTLRSPEMSSYDQKLKTAFAIFHIFTISTLMPLVLFIMITGIRRSQVLLNLFLAMSVNSVMDLLMAFSPECPSRFLCLLSSTGSMAGTALISTAVMVTVLMVWGMLRRASGKKIWMDKYFELMLRWLPWMVFTLILLSNLAYLLIRPELLYVSTMTCYSDNICATASHIVAGLALFVALIFDIWSVVILVRQRRKAGKKTAVEREMEWSLRSTDSATTVNLPVVGRVVAYSLTMIGALISAIMLYAKPDSHIPAVYQSACGVTCFLVFGTQPDIWKTARRLVFSDASSSSPSNRTKSRASEKSSLPSFTPHPSSGEKGSDIMVSAVSVLEERPSFVLSVQELGRDNQIAEETRPCRPSPSDSSGDSVLNSDATIDERKTRWGSSLDHLSDSKNYSASENGNHRKRLIDKYPPEAKSTKPMGLAEALAELESEVDESRR</sequence>
<feature type="transmembrane region" description="Helical" evidence="2">
    <location>
        <begin position="66"/>
        <end position="86"/>
    </location>
</feature>
<feature type="compositionally biased region" description="Polar residues" evidence="1">
    <location>
        <begin position="378"/>
        <end position="391"/>
    </location>
</feature>
<evidence type="ECO:0000256" key="2">
    <source>
        <dbReference type="SAM" id="Phobius"/>
    </source>
</evidence>
<proteinExistence type="predicted"/>
<feature type="transmembrane region" description="Helical" evidence="2">
    <location>
        <begin position="184"/>
        <end position="209"/>
    </location>
</feature>
<feature type="compositionally biased region" description="Basic and acidic residues" evidence="1">
    <location>
        <begin position="426"/>
        <end position="435"/>
    </location>
</feature>